<dbReference type="GeneID" id="32580871"/>
<evidence type="ECO:0000313" key="2">
    <source>
        <dbReference type="Proteomes" id="UP000077173"/>
    </source>
</evidence>
<name>A0A176YYP2_9BRAD</name>
<dbReference type="Proteomes" id="UP000077173">
    <property type="component" value="Unassembled WGS sequence"/>
</dbReference>
<keyword evidence="2" id="KW-1185">Reference proteome</keyword>
<sequence length="102" mass="11687">MRESIRPSLELIERLKNAQLRHASRMAADCAQRNYSDDDYDYLRTALRLAAYLVDLDHERDLEKFGELLNDTSERSVLMNCGCDGICHEIWATNAPSLAPDE</sequence>
<comment type="caution">
    <text evidence="1">The sequence shown here is derived from an EMBL/GenBank/DDBJ whole genome shotgun (WGS) entry which is preliminary data.</text>
</comment>
<evidence type="ECO:0000313" key="1">
    <source>
        <dbReference type="EMBL" id="OAF11893.1"/>
    </source>
</evidence>
<dbReference type="AlphaFoldDB" id="A0A176YYP2"/>
<accession>A0A176YYP2</accession>
<organism evidence="1 2">
    <name type="scientific">Bradyrhizobium neotropicale</name>
    <dbReference type="NCBI Taxonomy" id="1497615"/>
    <lineage>
        <taxon>Bacteria</taxon>
        <taxon>Pseudomonadati</taxon>
        <taxon>Pseudomonadota</taxon>
        <taxon>Alphaproteobacteria</taxon>
        <taxon>Hyphomicrobiales</taxon>
        <taxon>Nitrobacteraceae</taxon>
        <taxon>Bradyrhizobium</taxon>
    </lineage>
</organism>
<dbReference type="EMBL" id="LSEF01000086">
    <property type="protein sequence ID" value="OAF11893.1"/>
    <property type="molecule type" value="Genomic_DNA"/>
</dbReference>
<protein>
    <submittedName>
        <fullName evidence="1">Uncharacterized protein</fullName>
    </submittedName>
</protein>
<proteinExistence type="predicted"/>
<gene>
    <name evidence="1" type="ORF">AXW67_21630</name>
</gene>
<reference evidence="1 2" key="1">
    <citation type="submission" date="2016-02" db="EMBL/GenBank/DDBJ databases">
        <title>Draft genome sequence of the strain BR 10247T Bradyrhizobium neotropicale isolated from nodules of Centrolobium paraense.</title>
        <authorList>
            <person name="Simoes-Araujo J.L."/>
            <person name="Barauna A.C."/>
            <person name="Silva K."/>
            <person name="Zilli J.E."/>
        </authorList>
    </citation>
    <scope>NUCLEOTIDE SEQUENCE [LARGE SCALE GENOMIC DNA]</scope>
    <source>
        <strain evidence="1 2">BR 10247</strain>
    </source>
</reference>
<dbReference type="RefSeq" id="WP_063680478.1">
    <property type="nucleotide sequence ID" value="NZ_LSEF01000086.1"/>
</dbReference>